<dbReference type="InterPro" id="IPR043129">
    <property type="entry name" value="ATPase_NBD"/>
</dbReference>
<accession>A0A3E0VGY0</accession>
<dbReference type="InterPro" id="IPR036388">
    <property type="entry name" value="WH-like_DNA-bd_sf"/>
</dbReference>
<dbReference type="AlphaFoldDB" id="A0A3E0VGY0"/>
<proteinExistence type="inferred from homology"/>
<dbReference type="SUPFAM" id="SSF46785">
    <property type="entry name" value="Winged helix' DNA-binding domain"/>
    <property type="match status" value="1"/>
</dbReference>
<evidence type="ECO:0008006" key="4">
    <source>
        <dbReference type="Google" id="ProtNLM"/>
    </source>
</evidence>
<dbReference type="OrthoDB" id="3189808at2"/>
<dbReference type="PROSITE" id="PS00519">
    <property type="entry name" value="HTH_ASNC_1"/>
    <property type="match status" value="1"/>
</dbReference>
<evidence type="ECO:0000313" key="2">
    <source>
        <dbReference type="EMBL" id="RFA09206.1"/>
    </source>
</evidence>
<keyword evidence="3" id="KW-1185">Reference proteome</keyword>
<evidence type="ECO:0000256" key="1">
    <source>
        <dbReference type="ARBA" id="ARBA00006479"/>
    </source>
</evidence>
<dbReference type="Proteomes" id="UP000256486">
    <property type="component" value="Unassembled WGS sequence"/>
</dbReference>
<dbReference type="SUPFAM" id="SSF53067">
    <property type="entry name" value="Actin-like ATPase domain"/>
    <property type="match status" value="1"/>
</dbReference>
<protein>
    <recommendedName>
        <fullName evidence="4">HTH marR-type domain-containing protein</fullName>
    </recommendedName>
</protein>
<dbReference type="PANTHER" id="PTHR18964:SF173">
    <property type="entry name" value="GLUCOKINASE"/>
    <property type="match status" value="1"/>
</dbReference>
<dbReference type="PANTHER" id="PTHR18964">
    <property type="entry name" value="ROK (REPRESSOR, ORF, KINASE) FAMILY"/>
    <property type="match status" value="1"/>
</dbReference>
<dbReference type="InterPro" id="IPR036390">
    <property type="entry name" value="WH_DNA-bd_sf"/>
</dbReference>
<dbReference type="Gene3D" id="1.10.10.10">
    <property type="entry name" value="Winged helix-like DNA-binding domain superfamily/Winged helix DNA-binding domain"/>
    <property type="match status" value="1"/>
</dbReference>
<gene>
    <name evidence="2" type="ORF">B7R54_08185</name>
</gene>
<sequence>MPSRLPASFTRFSAQNLAILGPLRAGTADSKADLAKVTGLSPSTVTARIDELIGLGHVVEVGDGVSRGGRRPRTLALRRDAGIVGCVDLGVDRTSIGLVDLSGELLARRDLDLDIASGPDVVLGQVWTALQALLASDTEHSRRLLRGVSVGVPGPVSAESGRVVAPSRMPGWNGTDVARILGGIAGVPVLVNNDANLMAVGEFACGDRSEPNQVFVKAGSGIGCGIIARGELFVGSRGAAGDISHVAVPEAPPVPCSCGRYGCLDALASGNALVRELQNAGLEVANVEAMIALARDADPVATRLLREAGSVTGGVLASIVNFFNPGRLIVGGVLSQSEVFVAGVRSTLYAQCLPMATDQLTITTPLRPDDCGLLGAGTVFLDRLFSEQGL</sequence>
<dbReference type="Gene3D" id="3.30.420.40">
    <property type="match status" value="2"/>
</dbReference>
<organism evidence="2 3">
    <name type="scientific">Subtercola boreus</name>
    <dbReference type="NCBI Taxonomy" id="120213"/>
    <lineage>
        <taxon>Bacteria</taxon>
        <taxon>Bacillati</taxon>
        <taxon>Actinomycetota</taxon>
        <taxon>Actinomycetes</taxon>
        <taxon>Micrococcales</taxon>
        <taxon>Microbacteriaceae</taxon>
        <taxon>Subtercola</taxon>
    </lineage>
</organism>
<comment type="caution">
    <text evidence="2">The sequence shown here is derived from an EMBL/GenBank/DDBJ whole genome shotgun (WGS) entry which is preliminary data.</text>
</comment>
<dbReference type="Pfam" id="PF00480">
    <property type="entry name" value="ROK"/>
    <property type="match status" value="1"/>
</dbReference>
<name>A0A3E0VGY0_9MICO</name>
<dbReference type="InterPro" id="IPR000600">
    <property type="entry name" value="ROK"/>
</dbReference>
<dbReference type="RefSeq" id="WP_116414599.1">
    <property type="nucleotide sequence ID" value="NZ_NBWZ01000001.1"/>
</dbReference>
<dbReference type="InterPro" id="IPR019885">
    <property type="entry name" value="Tscrpt_reg_HTH_AsnC-type_CS"/>
</dbReference>
<reference evidence="2 3" key="1">
    <citation type="submission" date="2017-04" db="EMBL/GenBank/DDBJ databases">
        <title>Comparative genome analysis of Subtercola boreus.</title>
        <authorList>
            <person name="Cho Y.-J."/>
            <person name="Cho A."/>
            <person name="Kim O.-S."/>
            <person name="Lee J.-I."/>
        </authorList>
    </citation>
    <scope>NUCLEOTIDE SEQUENCE [LARGE SCALE GENOMIC DNA]</scope>
    <source>
        <strain evidence="2 3">K300</strain>
    </source>
</reference>
<evidence type="ECO:0000313" key="3">
    <source>
        <dbReference type="Proteomes" id="UP000256486"/>
    </source>
</evidence>
<dbReference type="EMBL" id="NBWZ01000001">
    <property type="protein sequence ID" value="RFA09206.1"/>
    <property type="molecule type" value="Genomic_DNA"/>
</dbReference>
<comment type="similarity">
    <text evidence="1">Belongs to the ROK (NagC/XylR) family.</text>
</comment>